<feature type="transmembrane region" description="Helical" evidence="2">
    <location>
        <begin position="334"/>
        <end position="355"/>
    </location>
</feature>
<dbReference type="EMBL" id="HE978320">
    <property type="protein sequence ID" value="CCK71237.1"/>
    <property type="molecule type" value="Genomic_DNA"/>
</dbReference>
<sequence length="542" mass="61873">MDGDLSSDEAVSHFLGRETDELSNIINSANEPREPYDDEKVPPREEDNNGNLYNSGSDASTTDTSGTNASSLESYRQEAENQASKQRRGSSGTIEDRTSGLPSVMRTATNYWSPRMKHQRRKVIFHFFRINAILALFCFTVFVIFWGASYNTKSYFHKINFLAVIQEDTLGTNMTDIVPLTSILPALLRRVPGHWHVLNDTQFKIIHSAQTPEQINEKVIDLIYDEVFWVAVNVKPNVTQALYNSLTSQEEAPFNATNYFQYVFESARDPSNVKSVIFPVAQGLETMLQQVYALEYLPSLARNISANTLNIENLASAGKLNFEYLDYRPFADRLLMTVTQLGCVYAIVLTCFQFLVYSPLHLEMSALLKRRDSAYYRIAISFLTHFFASLFVCTVSAIYQVDFTKAFGRGGFVIFWMTTWLFMWSVGGANENVMCLIFAGGPQYIGFWILGFVLINISPTFFPLVLNNAFYRYGYMMPLHNVVSIYRVIFFDLSRGKMGRNYGILAAWVVLNTILLPFDLKLTRYLIRRRRRKEVEAEASTS</sequence>
<dbReference type="AlphaFoldDB" id="J7S100"/>
<dbReference type="PANTHER" id="PTHR34814:SF1">
    <property type="entry name" value="NITROSOGUANIDINE RESISTANCE PROTEIN SNG1"/>
    <property type="match status" value="1"/>
</dbReference>
<feature type="transmembrane region" description="Helical" evidence="2">
    <location>
        <begin position="375"/>
        <end position="399"/>
    </location>
</feature>
<dbReference type="RefSeq" id="XP_022465483.1">
    <property type="nucleotide sequence ID" value="XM_022609048.1"/>
</dbReference>
<dbReference type="STRING" id="1071383.J7S100"/>
<feature type="transmembrane region" description="Helical" evidence="2">
    <location>
        <begin position="502"/>
        <end position="522"/>
    </location>
</feature>
<dbReference type="InterPro" id="IPR022703">
    <property type="entry name" value="DUF3533"/>
</dbReference>
<dbReference type="eggNOG" id="ENOG502QUA0">
    <property type="taxonomic scope" value="Eukaryota"/>
</dbReference>
<dbReference type="KEGG" id="kng:KNAG_0G01790"/>
<evidence type="ECO:0000259" key="3">
    <source>
        <dbReference type="Pfam" id="PF12051"/>
    </source>
</evidence>
<dbReference type="GeneID" id="34526961"/>
<feature type="transmembrane region" description="Helical" evidence="2">
    <location>
        <begin position="473"/>
        <end position="490"/>
    </location>
</feature>
<keyword evidence="2" id="KW-1133">Transmembrane helix</keyword>
<evidence type="ECO:0000313" key="4">
    <source>
        <dbReference type="EMBL" id="CCK71237.1"/>
    </source>
</evidence>
<keyword evidence="2" id="KW-0812">Transmembrane</keyword>
<dbReference type="OMA" id="WTMVNLR"/>
<feature type="region of interest" description="Disordered" evidence="1">
    <location>
        <begin position="1"/>
        <end position="100"/>
    </location>
</feature>
<protein>
    <recommendedName>
        <fullName evidence="3">DUF3533 domain-containing protein</fullName>
    </recommendedName>
</protein>
<feature type="transmembrane region" description="Helical" evidence="2">
    <location>
        <begin position="445"/>
        <end position="466"/>
    </location>
</feature>
<feature type="compositionally biased region" description="Polar residues" evidence="1">
    <location>
        <begin position="80"/>
        <end position="93"/>
    </location>
</feature>
<organism evidence="4 5">
    <name type="scientific">Huiozyma naganishii (strain ATCC MYA-139 / BCRC 22969 / CBS 8797 / KCTC 17520 / NBRC 10181 / NCYC 3082 / Yp74L-3)</name>
    <name type="common">Yeast</name>
    <name type="synonym">Kazachstania naganishii</name>
    <dbReference type="NCBI Taxonomy" id="1071383"/>
    <lineage>
        <taxon>Eukaryota</taxon>
        <taxon>Fungi</taxon>
        <taxon>Dikarya</taxon>
        <taxon>Ascomycota</taxon>
        <taxon>Saccharomycotina</taxon>
        <taxon>Saccharomycetes</taxon>
        <taxon>Saccharomycetales</taxon>
        <taxon>Saccharomycetaceae</taxon>
        <taxon>Huiozyma</taxon>
    </lineage>
</organism>
<proteinExistence type="predicted"/>
<evidence type="ECO:0000313" key="5">
    <source>
        <dbReference type="Proteomes" id="UP000006310"/>
    </source>
</evidence>
<name>J7S100_HUIN7</name>
<dbReference type="PANTHER" id="PTHR34814">
    <property type="entry name" value="NITROSOGUANIDINE RESISTANCE PROTEIN SNG1"/>
    <property type="match status" value="1"/>
</dbReference>
<reference evidence="4 5" key="1">
    <citation type="journal article" date="2011" name="Proc. Natl. Acad. Sci. U.S.A.">
        <title>Evolutionary erosion of yeast sex chromosomes by mating-type switching accidents.</title>
        <authorList>
            <person name="Gordon J.L."/>
            <person name="Armisen D."/>
            <person name="Proux-Wera E."/>
            <person name="Oheigeartaigh S.S."/>
            <person name="Byrne K.P."/>
            <person name="Wolfe K.H."/>
        </authorList>
    </citation>
    <scope>NUCLEOTIDE SEQUENCE [LARGE SCALE GENOMIC DNA]</scope>
    <source>
        <strain evidence="5">ATCC MYA-139 / BCRC 22969 / CBS 8797 / CCRC 22969 / KCTC 17520 / NBRC 10181 / NCYC 3082</strain>
    </source>
</reference>
<accession>J7S100</accession>
<reference evidence="5" key="2">
    <citation type="submission" date="2012-08" db="EMBL/GenBank/DDBJ databases">
        <title>Genome sequence of Kazachstania naganishii.</title>
        <authorList>
            <person name="Gordon J.L."/>
            <person name="Armisen D."/>
            <person name="Proux-Wera E."/>
            <person name="OhEigeartaigh S.S."/>
            <person name="Byrne K.P."/>
            <person name="Wolfe K.H."/>
        </authorList>
    </citation>
    <scope>NUCLEOTIDE SEQUENCE [LARGE SCALE GENOMIC DNA]</scope>
    <source>
        <strain evidence="5">ATCC MYA-139 / BCRC 22969 / CBS 8797 / CCRC 22969 / KCTC 17520 / NBRC 10181 / NCYC 3082</strain>
    </source>
</reference>
<dbReference type="InterPro" id="IPR053001">
    <property type="entry name" value="MNNG_permease-like"/>
</dbReference>
<dbReference type="GO" id="GO:0016020">
    <property type="term" value="C:membrane"/>
    <property type="evidence" value="ECO:0007669"/>
    <property type="project" value="TreeGrafter"/>
</dbReference>
<feature type="compositionally biased region" description="Low complexity" evidence="1">
    <location>
        <begin position="54"/>
        <end position="71"/>
    </location>
</feature>
<dbReference type="Pfam" id="PF12051">
    <property type="entry name" value="DUF3533"/>
    <property type="match status" value="1"/>
</dbReference>
<dbReference type="Proteomes" id="UP000006310">
    <property type="component" value="Chromosome 7"/>
</dbReference>
<evidence type="ECO:0000256" key="1">
    <source>
        <dbReference type="SAM" id="MobiDB-lite"/>
    </source>
</evidence>
<feature type="compositionally biased region" description="Basic and acidic residues" evidence="1">
    <location>
        <begin position="31"/>
        <end position="47"/>
    </location>
</feature>
<gene>
    <name evidence="4" type="primary">KNAG0G01790</name>
    <name evidence="4" type="ordered locus">KNAG_0G01790</name>
</gene>
<evidence type="ECO:0000256" key="2">
    <source>
        <dbReference type="SAM" id="Phobius"/>
    </source>
</evidence>
<dbReference type="OrthoDB" id="2140105at2759"/>
<dbReference type="HOGENOM" id="CLU_020178_0_1_1"/>
<feature type="transmembrane region" description="Helical" evidence="2">
    <location>
        <begin position="123"/>
        <end position="150"/>
    </location>
</feature>
<keyword evidence="2" id="KW-0472">Membrane</keyword>
<feature type="transmembrane region" description="Helical" evidence="2">
    <location>
        <begin position="406"/>
        <end position="425"/>
    </location>
</feature>
<feature type="domain" description="DUF3533" evidence="3">
    <location>
        <begin position="133"/>
        <end position="514"/>
    </location>
</feature>
<keyword evidence="5" id="KW-1185">Reference proteome</keyword>